<dbReference type="EMBL" id="BMIQ01000009">
    <property type="protein sequence ID" value="GGE21152.1"/>
    <property type="molecule type" value="Genomic_DNA"/>
</dbReference>
<comment type="caution">
    <text evidence="2">The sequence shown here is derived from an EMBL/GenBank/DDBJ whole genome shotgun (WGS) entry which is preliminary data.</text>
</comment>
<evidence type="ECO:0000313" key="3">
    <source>
        <dbReference type="Proteomes" id="UP000644699"/>
    </source>
</evidence>
<dbReference type="Proteomes" id="UP000644699">
    <property type="component" value="Unassembled WGS sequence"/>
</dbReference>
<reference evidence="2" key="1">
    <citation type="journal article" date="2014" name="Int. J. Syst. Evol. Microbiol.">
        <title>Complete genome sequence of Corynebacterium casei LMG S-19264T (=DSM 44701T), isolated from a smear-ripened cheese.</title>
        <authorList>
            <consortium name="US DOE Joint Genome Institute (JGI-PGF)"/>
            <person name="Walter F."/>
            <person name="Albersmeier A."/>
            <person name="Kalinowski J."/>
            <person name="Ruckert C."/>
        </authorList>
    </citation>
    <scope>NUCLEOTIDE SEQUENCE</scope>
    <source>
        <strain evidence="2">CGMCC 1.15367</strain>
    </source>
</reference>
<keyword evidence="3" id="KW-1185">Reference proteome</keyword>
<proteinExistence type="predicted"/>
<feature type="region of interest" description="Disordered" evidence="1">
    <location>
        <begin position="50"/>
        <end position="75"/>
    </location>
</feature>
<sequence length="75" mass="8265">MAEDSDALQARANGVFRVESDRHEKGAAMRLIAAEAKATEDKTARLRKLREERDALAPPVPAKTARPARKQAARK</sequence>
<name>A0A917A1I0_9HYPH</name>
<evidence type="ECO:0000256" key="1">
    <source>
        <dbReference type="SAM" id="MobiDB-lite"/>
    </source>
</evidence>
<accession>A0A917A1I0</accession>
<dbReference type="AlphaFoldDB" id="A0A917A1I0"/>
<organism evidence="2 3">
    <name type="scientific">Aureimonas endophytica</name>
    <dbReference type="NCBI Taxonomy" id="2027858"/>
    <lineage>
        <taxon>Bacteria</taxon>
        <taxon>Pseudomonadati</taxon>
        <taxon>Pseudomonadota</taxon>
        <taxon>Alphaproteobacteria</taxon>
        <taxon>Hyphomicrobiales</taxon>
        <taxon>Aurantimonadaceae</taxon>
        <taxon>Aureimonas</taxon>
    </lineage>
</organism>
<evidence type="ECO:0000313" key="2">
    <source>
        <dbReference type="EMBL" id="GGE21152.1"/>
    </source>
</evidence>
<reference evidence="2" key="2">
    <citation type="submission" date="2020-09" db="EMBL/GenBank/DDBJ databases">
        <authorList>
            <person name="Sun Q."/>
            <person name="Zhou Y."/>
        </authorList>
    </citation>
    <scope>NUCLEOTIDE SEQUENCE</scope>
    <source>
        <strain evidence="2">CGMCC 1.15367</strain>
    </source>
</reference>
<gene>
    <name evidence="2" type="ORF">GCM10011390_45560</name>
</gene>
<dbReference type="RefSeq" id="WP_188912612.1">
    <property type="nucleotide sequence ID" value="NZ_BMIQ01000009.1"/>
</dbReference>
<protein>
    <submittedName>
        <fullName evidence="2">Uncharacterized protein</fullName>
    </submittedName>
</protein>
<feature type="compositionally biased region" description="Basic residues" evidence="1">
    <location>
        <begin position="66"/>
        <end position="75"/>
    </location>
</feature>